<comment type="caution">
    <text evidence="1">The sequence shown here is derived from an EMBL/GenBank/DDBJ whole genome shotgun (WGS) entry which is preliminary data.</text>
</comment>
<organism evidence="1 2">
    <name type="scientific">Populus alba</name>
    <name type="common">White poplar</name>
    <dbReference type="NCBI Taxonomy" id="43335"/>
    <lineage>
        <taxon>Eukaryota</taxon>
        <taxon>Viridiplantae</taxon>
        <taxon>Streptophyta</taxon>
        <taxon>Embryophyta</taxon>
        <taxon>Tracheophyta</taxon>
        <taxon>Spermatophyta</taxon>
        <taxon>Magnoliopsida</taxon>
        <taxon>eudicotyledons</taxon>
        <taxon>Gunneridae</taxon>
        <taxon>Pentapetalae</taxon>
        <taxon>rosids</taxon>
        <taxon>fabids</taxon>
        <taxon>Malpighiales</taxon>
        <taxon>Salicaceae</taxon>
        <taxon>Saliceae</taxon>
        <taxon>Populus</taxon>
    </lineage>
</organism>
<dbReference type="Proteomes" id="UP000309997">
    <property type="component" value="Unassembled WGS sequence"/>
</dbReference>
<evidence type="ECO:0000313" key="1">
    <source>
        <dbReference type="EMBL" id="KAL3583290.1"/>
    </source>
</evidence>
<keyword evidence="2" id="KW-1185">Reference proteome</keyword>
<sequence length="109" mass="12572">IEDLRSVGPITIAIDFLTNRILSQLAFDVRLIHRYLRDGEWIVYNGSAIWPLSRYLQDSFSIQYDDFGKQRLEFTFYINGMSTVKTISSDFLSILIVLLITLLALLVPI</sequence>
<reference evidence="1 2" key="1">
    <citation type="journal article" date="2024" name="Plant Biotechnol. J.">
        <title>Genome and CRISPR/Cas9 system of a widespread forest tree (Populus alba) in the world.</title>
        <authorList>
            <person name="Liu Y.J."/>
            <person name="Jiang P.F."/>
            <person name="Han X.M."/>
            <person name="Li X.Y."/>
            <person name="Wang H.M."/>
            <person name="Wang Y.J."/>
            <person name="Wang X.X."/>
            <person name="Zeng Q.Y."/>
        </authorList>
    </citation>
    <scope>NUCLEOTIDE SEQUENCE [LARGE SCALE GENOMIC DNA]</scope>
    <source>
        <strain evidence="2">cv. PAL-ZL1</strain>
    </source>
</reference>
<feature type="non-terminal residue" evidence="1">
    <location>
        <position position="1"/>
    </location>
</feature>
<feature type="non-terminal residue" evidence="1">
    <location>
        <position position="109"/>
    </location>
</feature>
<accession>A0ACC4BY25</accession>
<dbReference type="EMBL" id="RCHU02000007">
    <property type="protein sequence ID" value="KAL3583290.1"/>
    <property type="molecule type" value="Genomic_DNA"/>
</dbReference>
<gene>
    <name evidence="1" type="ORF">D5086_014351</name>
</gene>
<protein>
    <submittedName>
        <fullName evidence="1">Uncharacterized protein</fullName>
    </submittedName>
</protein>
<proteinExistence type="predicted"/>
<evidence type="ECO:0000313" key="2">
    <source>
        <dbReference type="Proteomes" id="UP000309997"/>
    </source>
</evidence>
<name>A0ACC4BY25_POPAL</name>